<reference evidence="3" key="1">
    <citation type="journal article" date="2019" name="Int. J. Syst. Evol. Microbiol.">
        <title>The Global Catalogue of Microorganisms (GCM) 10K type strain sequencing project: providing services to taxonomists for standard genome sequencing and annotation.</title>
        <authorList>
            <consortium name="The Broad Institute Genomics Platform"/>
            <consortium name="The Broad Institute Genome Sequencing Center for Infectious Disease"/>
            <person name="Wu L."/>
            <person name="Ma J."/>
        </authorList>
    </citation>
    <scope>NUCLEOTIDE SEQUENCE [LARGE SCALE GENOMIC DNA]</scope>
    <source>
        <strain evidence="3">JCM 18015</strain>
    </source>
</reference>
<evidence type="ECO:0000313" key="3">
    <source>
        <dbReference type="Proteomes" id="UP001499910"/>
    </source>
</evidence>
<dbReference type="SUPFAM" id="SSF54637">
    <property type="entry name" value="Thioesterase/thiol ester dehydrase-isomerase"/>
    <property type="match status" value="1"/>
</dbReference>
<dbReference type="InterPro" id="IPR029069">
    <property type="entry name" value="HotDog_dom_sf"/>
</dbReference>
<sequence length="292" mass="33169">MSRVETFPMVAMREAEDWVGRTEERWGSLTPELAGMMSAAVSHPLSLRRDVRRGCLMPRLWHWAAFPEFVPLSQLGEDGHPKLGDFLPPLAFKRRMWAAGKLSFFGSLRVGERLRRLSTIKSVTPKSGGTGDMVFVTVSHQIEGETGSFVEEEQDIVYLHIPDEFKAPKRVPELEKRDFDETVPINEARLFRFSAATYNAHRIHYDLPYAREVEKYPALVTHGPMQAIMLMEAAKRHVGEPPKRFRFRGVHPMFHSHDLRLQGRLAPGGKSMDLGTATPEGYLGMQATAEWD</sequence>
<proteinExistence type="predicted"/>
<organism evidence="2 3">
    <name type="scientific">[Roseibacterium] beibuensis</name>
    <dbReference type="NCBI Taxonomy" id="1193142"/>
    <lineage>
        <taxon>Bacteria</taxon>
        <taxon>Pseudomonadati</taxon>
        <taxon>Pseudomonadota</taxon>
        <taxon>Alphaproteobacteria</taxon>
        <taxon>Rhodobacterales</taxon>
        <taxon>Roseobacteraceae</taxon>
        <taxon>Roseicyclus</taxon>
    </lineage>
</organism>
<name>A0ABP9KW27_9RHOB</name>
<evidence type="ECO:0000259" key="1">
    <source>
        <dbReference type="Pfam" id="PF13452"/>
    </source>
</evidence>
<dbReference type="InterPro" id="IPR052741">
    <property type="entry name" value="Mitochondrial_HTD2"/>
</dbReference>
<keyword evidence="3" id="KW-1185">Reference proteome</keyword>
<protein>
    <submittedName>
        <fullName evidence="2">MaoC family dehydratase N-terminal domain-containing protein</fullName>
    </submittedName>
</protein>
<dbReference type="EMBL" id="BAABHW010000001">
    <property type="protein sequence ID" value="GAA5066923.1"/>
    <property type="molecule type" value="Genomic_DNA"/>
</dbReference>
<dbReference type="PANTHER" id="PTHR28152:SF1">
    <property type="entry name" value="HYDROXYACYL-THIOESTER DEHYDRATASE TYPE 2, MITOCHONDRIAL"/>
    <property type="match status" value="1"/>
</dbReference>
<dbReference type="Proteomes" id="UP001499910">
    <property type="component" value="Unassembled WGS sequence"/>
</dbReference>
<dbReference type="Gene3D" id="3.10.129.10">
    <property type="entry name" value="Hotdog Thioesterase"/>
    <property type="match status" value="2"/>
</dbReference>
<feature type="domain" description="FAS1-like dehydratase" evidence="1">
    <location>
        <begin position="88"/>
        <end position="150"/>
    </location>
</feature>
<dbReference type="Pfam" id="PF13452">
    <property type="entry name" value="FAS1_DH_region"/>
    <property type="match status" value="1"/>
</dbReference>
<accession>A0ABP9KW27</accession>
<dbReference type="RefSeq" id="WP_259546751.1">
    <property type="nucleotide sequence ID" value="NZ_BAABHW010000001.1"/>
</dbReference>
<evidence type="ECO:0000313" key="2">
    <source>
        <dbReference type="EMBL" id="GAA5066923.1"/>
    </source>
</evidence>
<gene>
    <name evidence="2" type="ORF">GCM10023209_06000</name>
</gene>
<comment type="caution">
    <text evidence="2">The sequence shown here is derived from an EMBL/GenBank/DDBJ whole genome shotgun (WGS) entry which is preliminary data.</text>
</comment>
<dbReference type="PANTHER" id="PTHR28152">
    <property type="entry name" value="HYDROXYACYL-THIOESTER DEHYDRATASE TYPE 2, MITOCHONDRIAL"/>
    <property type="match status" value="1"/>
</dbReference>
<dbReference type="InterPro" id="IPR039569">
    <property type="entry name" value="FAS1-like_DH_region"/>
</dbReference>